<dbReference type="CDD" id="cd01647">
    <property type="entry name" value="RT_LTR"/>
    <property type="match status" value="1"/>
</dbReference>
<evidence type="ECO:0000256" key="1">
    <source>
        <dbReference type="ARBA" id="ARBA00010879"/>
    </source>
</evidence>
<evidence type="ECO:0000313" key="5">
    <source>
        <dbReference type="Proteomes" id="UP001274896"/>
    </source>
</evidence>
<dbReference type="PANTHER" id="PTHR24559:SF440">
    <property type="entry name" value="RIBONUCLEASE H"/>
    <property type="match status" value="1"/>
</dbReference>
<dbReference type="PANTHER" id="PTHR24559">
    <property type="entry name" value="TRANSPOSON TY3-I GAG-POL POLYPROTEIN"/>
    <property type="match status" value="1"/>
</dbReference>
<sequence>MEESVDLAGVPEDYWDLQTVFSKYQIQTLPPHRPFVCAINLLPEAAPPRGRLFSLSPLEQKAMDVALSLGFIRPSTSPANAGFFFVKKKDGSLRPCIDYRGLNTITQKDRYPLPLMNSTFDLLQRAKIFTKLDLRSAYNLIHIRARNEWKPAFITPSGHYEYRVMPFRLMNTPAVFQRFINNALHETLNHYPFVYLDDILIFSNSLQEHVCQVLQLLFQNHLYVKLEKSQFHVTTISFLGFIVSWDGLSKDPARVRAVKDWAQPTSLHAVQRFLGFSNFFRCFVKNFSTLATPLCALTEKSGDRFMWTSEAQENLKP</sequence>
<organism evidence="4 5">
    <name type="scientific">Hemibagrus guttatus</name>
    <dbReference type="NCBI Taxonomy" id="175788"/>
    <lineage>
        <taxon>Eukaryota</taxon>
        <taxon>Metazoa</taxon>
        <taxon>Chordata</taxon>
        <taxon>Craniata</taxon>
        <taxon>Vertebrata</taxon>
        <taxon>Euteleostomi</taxon>
        <taxon>Actinopterygii</taxon>
        <taxon>Neopterygii</taxon>
        <taxon>Teleostei</taxon>
        <taxon>Ostariophysi</taxon>
        <taxon>Siluriformes</taxon>
        <taxon>Bagridae</taxon>
        <taxon>Hemibagrus</taxon>
    </lineage>
</organism>
<gene>
    <name evidence="4" type="ORF">QTP70_000144</name>
</gene>
<reference evidence="4" key="1">
    <citation type="submission" date="2023-06" db="EMBL/GenBank/DDBJ databases">
        <title>Male Hemibagrus guttatus genome.</title>
        <authorList>
            <person name="Bian C."/>
        </authorList>
    </citation>
    <scope>NUCLEOTIDE SEQUENCE</scope>
    <source>
        <strain evidence="4">Male_cb2023</strain>
        <tissue evidence="4">Muscle</tissue>
    </source>
</reference>
<comment type="similarity">
    <text evidence="1">Belongs to the beta type-B retroviral polymerase family. HERV class-II K(HML-2) pol subfamily.</text>
</comment>
<dbReference type="EC" id="3.1.26.4" evidence="2"/>
<dbReference type="InterPro" id="IPR000477">
    <property type="entry name" value="RT_dom"/>
</dbReference>
<dbReference type="Pfam" id="PF00078">
    <property type="entry name" value="RVT_1"/>
    <property type="match status" value="1"/>
</dbReference>
<dbReference type="GO" id="GO:0004523">
    <property type="term" value="F:RNA-DNA hybrid ribonuclease activity"/>
    <property type="evidence" value="ECO:0007669"/>
    <property type="project" value="UniProtKB-EC"/>
</dbReference>
<dbReference type="Gene3D" id="3.10.10.10">
    <property type="entry name" value="HIV Type 1 Reverse Transcriptase, subunit A, domain 1"/>
    <property type="match status" value="1"/>
</dbReference>
<dbReference type="AlphaFoldDB" id="A0AAE0QNP3"/>
<keyword evidence="5" id="KW-1185">Reference proteome</keyword>
<evidence type="ECO:0000256" key="2">
    <source>
        <dbReference type="ARBA" id="ARBA00012180"/>
    </source>
</evidence>
<evidence type="ECO:0000259" key="3">
    <source>
        <dbReference type="PROSITE" id="PS50878"/>
    </source>
</evidence>
<feature type="domain" description="Reverse transcriptase" evidence="3">
    <location>
        <begin position="67"/>
        <end position="278"/>
    </location>
</feature>
<protein>
    <recommendedName>
        <fullName evidence="2">ribonuclease H</fullName>
        <ecNumber evidence="2">3.1.26.4</ecNumber>
    </recommendedName>
</protein>
<dbReference type="InterPro" id="IPR043502">
    <property type="entry name" value="DNA/RNA_pol_sf"/>
</dbReference>
<name>A0AAE0QNP3_9TELE</name>
<dbReference type="InterPro" id="IPR043128">
    <property type="entry name" value="Rev_trsase/Diguanyl_cyclase"/>
</dbReference>
<proteinExistence type="inferred from homology"/>
<evidence type="ECO:0000313" key="4">
    <source>
        <dbReference type="EMBL" id="KAK3528450.1"/>
    </source>
</evidence>
<accession>A0AAE0QNP3</accession>
<comment type="caution">
    <text evidence="4">The sequence shown here is derived from an EMBL/GenBank/DDBJ whole genome shotgun (WGS) entry which is preliminary data.</text>
</comment>
<dbReference type="SUPFAM" id="SSF56672">
    <property type="entry name" value="DNA/RNA polymerases"/>
    <property type="match status" value="1"/>
</dbReference>
<dbReference type="InterPro" id="IPR053134">
    <property type="entry name" value="RNA-dir_DNA_polymerase"/>
</dbReference>
<dbReference type="EMBL" id="JAUCMX010000012">
    <property type="protein sequence ID" value="KAK3528450.1"/>
    <property type="molecule type" value="Genomic_DNA"/>
</dbReference>
<dbReference type="Gene3D" id="3.30.70.270">
    <property type="match status" value="2"/>
</dbReference>
<dbReference type="PROSITE" id="PS50878">
    <property type="entry name" value="RT_POL"/>
    <property type="match status" value="1"/>
</dbReference>
<dbReference type="Proteomes" id="UP001274896">
    <property type="component" value="Unassembled WGS sequence"/>
</dbReference>